<sequence>MKKAALFFLLAVMSGSVLTGCGSGSETVEKTEVTATPNPTKAPQKSGTSEKTPANENKSQGTSGEKDNSSAGSSGTSENTQEDTSRTIEEKVESGEITQGWNSIVLYDIDLNGIQVKRADDGIWYDENGVSYGDLDNADESQPIVNENGEIWYWNGDLAEQAAEENSDNSSEDSSGTEDISDPFDLYSWDAGTGQYIPFQQAETDASPVGRGNGWYYYDEESSEFLPW</sequence>
<evidence type="ECO:0000256" key="2">
    <source>
        <dbReference type="SAM" id="SignalP"/>
    </source>
</evidence>
<feature type="signal peptide" evidence="2">
    <location>
        <begin position="1"/>
        <end position="19"/>
    </location>
</feature>
<feature type="compositionally biased region" description="Acidic residues" evidence="1">
    <location>
        <begin position="162"/>
        <end position="182"/>
    </location>
</feature>
<name>A0ABV2LYF6_9FIRM</name>
<dbReference type="RefSeq" id="WP_257463833.1">
    <property type="nucleotide sequence ID" value="NZ_JANJZT010000002.1"/>
</dbReference>
<accession>A0ABV2LYF6</accession>
<feature type="region of interest" description="Disordered" evidence="1">
    <location>
        <begin position="162"/>
        <end position="184"/>
    </location>
</feature>
<dbReference type="EMBL" id="JBEPMJ010000002">
    <property type="protein sequence ID" value="MET3749223.1"/>
    <property type="molecule type" value="Genomic_DNA"/>
</dbReference>
<dbReference type="Proteomes" id="UP001549106">
    <property type="component" value="Unassembled WGS sequence"/>
</dbReference>
<dbReference type="PROSITE" id="PS51257">
    <property type="entry name" value="PROKAR_LIPOPROTEIN"/>
    <property type="match status" value="1"/>
</dbReference>
<protein>
    <submittedName>
        <fullName evidence="3">Uncharacterized protein</fullName>
    </submittedName>
</protein>
<gene>
    <name evidence="3" type="ORF">ABID24_000446</name>
</gene>
<evidence type="ECO:0000256" key="1">
    <source>
        <dbReference type="SAM" id="MobiDB-lite"/>
    </source>
</evidence>
<feature type="compositionally biased region" description="Basic and acidic residues" evidence="1">
    <location>
        <begin position="83"/>
        <end position="94"/>
    </location>
</feature>
<reference evidence="3 4" key="1">
    <citation type="submission" date="2024-06" db="EMBL/GenBank/DDBJ databases">
        <title>Genomic Encyclopedia of Type Strains, Phase IV (KMG-IV): sequencing the most valuable type-strain genomes for metagenomic binning, comparative biology and taxonomic classification.</title>
        <authorList>
            <person name="Goeker M."/>
        </authorList>
    </citation>
    <scope>NUCLEOTIDE SEQUENCE [LARGE SCALE GENOMIC DNA]</scope>
    <source>
        <strain evidence="3 4">DSM 29492</strain>
    </source>
</reference>
<proteinExistence type="predicted"/>
<feature type="region of interest" description="Disordered" evidence="1">
    <location>
        <begin position="20"/>
        <end position="94"/>
    </location>
</feature>
<evidence type="ECO:0000313" key="3">
    <source>
        <dbReference type="EMBL" id="MET3749223.1"/>
    </source>
</evidence>
<organism evidence="3 4">
    <name type="scientific">Blautia caecimuris</name>
    <dbReference type="NCBI Taxonomy" id="1796615"/>
    <lineage>
        <taxon>Bacteria</taxon>
        <taxon>Bacillati</taxon>
        <taxon>Bacillota</taxon>
        <taxon>Clostridia</taxon>
        <taxon>Lachnospirales</taxon>
        <taxon>Lachnospiraceae</taxon>
        <taxon>Blautia</taxon>
    </lineage>
</organism>
<evidence type="ECO:0000313" key="4">
    <source>
        <dbReference type="Proteomes" id="UP001549106"/>
    </source>
</evidence>
<feature type="chain" id="PRO_5046239338" evidence="2">
    <location>
        <begin position="20"/>
        <end position="228"/>
    </location>
</feature>
<keyword evidence="2" id="KW-0732">Signal</keyword>
<feature type="compositionally biased region" description="Polar residues" evidence="1">
    <location>
        <begin position="33"/>
        <end position="79"/>
    </location>
</feature>
<comment type="caution">
    <text evidence="3">The sequence shown here is derived from an EMBL/GenBank/DDBJ whole genome shotgun (WGS) entry which is preliminary data.</text>
</comment>
<keyword evidence="4" id="KW-1185">Reference proteome</keyword>